<proteinExistence type="predicted"/>
<dbReference type="EMBL" id="UIHC01000014">
    <property type="protein sequence ID" value="SUZ32038.1"/>
    <property type="molecule type" value="Genomic_DNA"/>
</dbReference>
<dbReference type="SMART" id="SM00387">
    <property type="entry name" value="HATPase_c"/>
    <property type="match status" value="1"/>
</dbReference>
<dbReference type="AlphaFoldDB" id="A0A3B0MEL0"/>
<dbReference type="Gene3D" id="3.30.450.20">
    <property type="entry name" value="PAS domain"/>
    <property type="match status" value="1"/>
</dbReference>
<dbReference type="PANTHER" id="PTHR43065">
    <property type="entry name" value="SENSOR HISTIDINE KINASE"/>
    <property type="match status" value="1"/>
</dbReference>
<dbReference type="InterPro" id="IPR004358">
    <property type="entry name" value="Sig_transdc_His_kin-like_C"/>
</dbReference>
<dbReference type="Proteomes" id="UP000272908">
    <property type="component" value="Unassembled WGS sequence"/>
</dbReference>
<keyword evidence="3" id="KW-0597">Phosphoprotein</keyword>
<evidence type="ECO:0000256" key="2">
    <source>
        <dbReference type="ARBA" id="ARBA00012438"/>
    </source>
</evidence>
<comment type="catalytic activity">
    <reaction evidence="1">
        <text>ATP + protein L-histidine = ADP + protein N-phospho-L-histidine.</text>
        <dbReference type="EC" id="2.7.13.3"/>
    </reaction>
</comment>
<keyword evidence="5" id="KW-0808">Transferase</keyword>
<evidence type="ECO:0000313" key="6">
    <source>
        <dbReference type="Proteomes" id="UP000272908"/>
    </source>
</evidence>
<dbReference type="Pfam" id="PF08448">
    <property type="entry name" value="PAS_4"/>
    <property type="match status" value="1"/>
</dbReference>
<reference evidence="6" key="1">
    <citation type="submission" date="2018-08" db="EMBL/GenBank/DDBJ databases">
        <authorList>
            <person name="Rodrigo-Torres L."/>
            <person name="Arahal R. D."/>
            <person name="Lucena T."/>
        </authorList>
    </citation>
    <scope>NUCLEOTIDE SEQUENCE [LARGE SCALE GENOMIC DNA]</scope>
    <source>
        <strain evidence="6">CECT 7235</strain>
    </source>
</reference>
<evidence type="ECO:0000256" key="3">
    <source>
        <dbReference type="ARBA" id="ARBA00022553"/>
    </source>
</evidence>
<sequence length="450" mass="48970">MEPSSTPIASSAPLLTHLDDRIADQAWGDVIQAMDRTYAELVHYQEKLEAQNSELESMRGFLESVLSSVSDILLVVSRTGTVEQLSDSLAARLQQNAANLRGGQVAGLFRDQAALNAALDSCRTNRAPVTLELELAAKPDPMPYEIIISPRSDERGRVAGYVLAGRSVGELRHAYQALEHSHHELKAMQGQLVRNEKLASLGRLLAGVAHELNNPISFVYANAHALERYATKFETYFDRVADGASRAELIALREDLRLDRELRNLREAIHGARDGAERVRDIVADLRRLSAGGDGEMVSFDLVEVSRVAADWVKRGRAGGVVLQHDGCETLMVTGRAGHIQQVVMNLVQNALDVLDGQPDARLCLRHFTESGFAVLEVSDNGPGIAPDVQAAIFDPFFTTKPVGQGTGLGLSISHKIAEEHGGQLRLCPNQPDGACFRLELPLPQAESTS</sequence>
<feature type="domain" description="Histidine kinase" evidence="4">
    <location>
        <begin position="207"/>
        <end position="445"/>
    </location>
</feature>
<dbReference type="InterPro" id="IPR003594">
    <property type="entry name" value="HATPase_dom"/>
</dbReference>
<dbReference type="OrthoDB" id="7568856at2"/>
<dbReference type="InterPro" id="IPR036890">
    <property type="entry name" value="HATPase_C_sf"/>
</dbReference>
<evidence type="ECO:0000313" key="5">
    <source>
        <dbReference type="EMBL" id="SUZ32038.1"/>
    </source>
</evidence>
<keyword evidence="6" id="KW-1185">Reference proteome</keyword>
<dbReference type="InterPro" id="IPR036097">
    <property type="entry name" value="HisK_dim/P_sf"/>
</dbReference>
<evidence type="ECO:0000256" key="1">
    <source>
        <dbReference type="ARBA" id="ARBA00000085"/>
    </source>
</evidence>
<evidence type="ECO:0000259" key="4">
    <source>
        <dbReference type="PROSITE" id="PS50109"/>
    </source>
</evidence>
<dbReference type="InterPro" id="IPR013656">
    <property type="entry name" value="PAS_4"/>
</dbReference>
<dbReference type="PANTHER" id="PTHR43065:SF42">
    <property type="entry name" value="TWO-COMPONENT SENSOR PPRA"/>
    <property type="match status" value="1"/>
</dbReference>
<dbReference type="Gene3D" id="3.30.565.10">
    <property type="entry name" value="Histidine kinase-like ATPase, C-terminal domain"/>
    <property type="match status" value="1"/>
</dbReference>
<organism evidence="5 6">
    <name type="scientific">Roseinatronobacter ekhonensis</name>
    <dbReference type="NCBI Taxonomy" id="254356"/>
    <lineage>
        <taxon>Bacteria</taxon>
        <taxon>Pseudomonadati</taxon>
        <taxon>Pseudomonadota</taxon>
        <taxon>Alphaproteobacteria</taxon>
        <taxon>Rhodobacterales</taxon>
        <taxon>Paracoccaceae</taxon>
        <taxon>Roseinatronobacter</taxon>
    </lineage>
</organism>
<dbReference type="SUPFAM" id="SSF55874">
    <property type="entry name" value="ATPase domain of HSP90 chaperone/DNA topoisomerase II/histidine kinase"/>
    <property type="match status" value="1"/>
</dbReference>
<dbReference type="Gene3D" id="1.10.287.130">
    <property type="match status" value="1"/>
</dbReference>
<dbReference type="CDD" id="cd00082">
    <property type="entry name" value="HisKA"/>
    <property type="match status" value="1"/>
</dbReference>
<dbReference type="PROSITE" id="PS50109">
    <property type="entry name" value="HIS_KIN"/>
    <property type="match status" value="1"/>
</dbReference>
<dbReference type="SUPFAM" id="SSF47384">
    <property type="entry name" value="Homodimeric domain of signal transducing histidine kinase"/>
    <property type="match status" value="1"/>
</dbReference>
<dbReference type="InterPro" id="IPR003661">
    <property type="entry name" value="HisK_dim/P_dom"/>
</dbReference>
<dbReference type="Pfam" id="PF02518">
    <property type="entry name" value="HATPase_c"/>
    <property type="match status" value="1"/>
</dbReference>
<accession>A0A3B0MEL0</accession>
<dbReference type="InterPro" id="IPR005467">
    <property type="entry name" value="His_kinase_dom"/>
</dbReference>
<dbReference type="SMART" id="SM00388">
    <property type="entry name" value="HisKA"/>
    <property type="match status" value="1"/>
</dbReference>
<name>A0A3B0MEL0_9RHOB</name>
<dbReference type="Pfam" id="PF00512">
    <property type="entry name" value="HisKA"/>
    <property type="match status" value="1"/>
</dbReference>
<dbReference type="GO" id="GO:0000155">
    <property type="term" value="F:phosphorelay sensor kinase activity"/>
    <property type="evidence" value="ECO:0007669"/>
    <property type="project" value="InterPro"/>
</dbReference>
<gene>
    <name evidence="5" type="primary">dctB_2</name>
    <name evidence="5" type="ORF">ROE7235_01789</name>
</gene>
<dbReference type="InterPro" id="IPR035965">
    <property type="entry name" value="PAS-like_dom_sf"/>
</dbReference>
<dbReference type="EC" id="2.7.13.3" evidence="2"/>
<dbReference type="SUPFAM" id="SSF55785">
    <property type="entry name" value="PYP-like sensor domain (PAS domain)"/>
    <property type="match status" value="1"/>
</dbReference>
<protein>
    <recommendedName>
        <fullName evidence="2">histidine kinase</fullName>
        <ecNumber evidence="2">2.7.13.3</ecNumber>
    </recommendedName>
</protein>
<dbReference type="PRINTS" id="PR00344">
    <property type="entry name" value="BCTRLSENSOR"/>
</dbReference>